<dbReference type="AlphaFoldDB" id="A0A8J2LM26"/>
<name>A0A8J2LM26_9HEXA</name>
<evidence type="ECO:0000313" key="1">
    <source>
        <dbReference type="EMBL" id="CAG7834574.1"/>
    </source>
</evidence>
<organism evidence="1 2">
    <name type="scientific">Allacma fusca</name>
    <dbReference type="NCBI Taxonomy" id="39272"/>
    <lineage>
        <taxon>Eukaryota</taxon>
        <taxon>Metazoa</taxon>
        <taxon>Ecdysozoa</taxon>
        <taxon>Arthropoda</taxon>
        <taxon>Hexapoda</taxon>
        <taxon>Collembola</taxon>
        <taxon>Symphypleona</taxon>
        <taxon>Sminthuridae</taxon>
        <taxon>Allacma</taxon>
    </lineage>
</organism>
<dbReference type="EMBL" id="CAJVCH010570288">
    <property type="protein sequence ID" value="CAG7834574.1"/>
    <property type="molecule type" value="Genomic_DNA"/>
</dbReference>
<keyword evidence="2" id="KW-1185">Reference proteome</keyword>
<protein>
    <submittedName>
        <fullName evidence="1">Uncharacterized protein</fullName>
    </submittedName>
</protein>
<evidence type="ECO:0000313" key="2">
    <source>
        <dbReference type="Proteomes" id="UP000708208"/>
    </source>
</evidence>
<proteinExistence type="predicted"/>
<reference evidence="1" key="1">
    <citation type="submission" date="2021-06" db="EMBL/GenBank/DDBJ databases">
        <authorList>
            <person name="Hodson N. C."/>
            <person name="Mongue J. A."/>
            <person name="Jaron S. K."/>
        </authorList>
    </citation>
    <scope>NUCLEOTIDE SEQUENCE</scope>
</reference>
<accession>A0A8J2LM26</accession>
<gene>
    <name evidence="1" type="ORF">AFUS01_LOCUS44064</name>
</gene>
<comment type="caution">
    <text evidence="1">The sequence shown here is derived from an EMBL/GenBank/DDBJ whole genome shotgun (WGS) entry which is preliminary data.</text>
</comment>
<feature type="non-terminal residue" evidence="1">
    <location>
        <position position="1"/>
    </location>
</feature>
<dbReference type="OrthoDB" id="10611289at2759"/>
<sequence>GNRKMGNNRLVLKDHLTKDLRSKIEETTVSINKLRVAITTVDKSAMEAKSQVQKAVDSVIEQLVARKLELNKQIDGLCQAQVLSLQESIESAYLRLGNLQSTLSNLDSYDGNQLVNLRIPEAPR</sequence>
<dbReference type="Proteomes" id="UP000708208">
    <property type="component" value="Unassembled WGS sequence"/>
</dbReference>